<dbReference type="Proteomes" id="UP000250003">
    <property type="component" value="Chromosome"/>
</dbReference>
<dbReference type="PANTHER" id="PTHR36180:SF2">
    <property type="entry name" value="BRO FAMILY PROTEIN"/>
    <property type="match status" value="1"/>
</dbReference>
<evidence type="ECO:0000313" key="2">
    <source>
        <dbReference type="EMBL" id="AWY98824.1"/>
    </source>
</evidence>
<dbReference type="KEGG" id="blau:DQQ01_12495"/>
<dbReference type="InterPro" id="IPR005039">
    <property type="entry name" value="Ant_C"/>
</dbReference>
<proteinExistence type="predicted"/>
<evidence type="ECO:0000313" key="3">
    <source>
        <dbReference type="Proteomes" id="UP000250003"/>
    </source>
</evidence>
<organism evidence="2 3">
    <name type="scientific">Blautia argi</name>
    <dbReference type="NCBI Taxonomy" id="1912897"/>
    <lineage>
        <taxon>Bacteria</taxon>
        <taxon>Bacillati</taxon>
        <taxon>Bacillota</taxon>
        <taxon>Clostridia</taxon>
        <taxon>Lachnospirales</taxon>
        <taxon>Lachnospiraceae</taxon>
        <taxon>Blautia</taxon>
    </lineage>
</organism>
<dbReference type="AlphaFoldDB" id="A0A2Z4UD85"/>
<dbReference type="InterPro" id="IPR003497">
    <property type="entry name" value="BRO_N_domain"/>
</dbReference>
<protein>
    <recommendedName>
        <fullName evidence="1">Bro-N domain-containing protein</fullName>
    </recommendedName>
</protein>
<reference evidence="3" key="1">
    <citation type="submission" date="2018-06" db="EMBL/GenBank/DDBJ databases">
        <title>Description of Blautia argi sp. nov., a new anaerobic isolated from dog feces.</title>
        <authorList>
            <person name="Chang Y.-H."/>
            <person name="Paek J."/>
            <person name="Shin Y."/>
        </authorList>
    </citation>
    <scope>NUCLEOTIDE SEQUENCE [LARGE SCALE GENOMIC DNA]</scope>
    <source>
        <strain evidence="3">KCTC 15426</strain>
    </source>
</reference>
<dbReference type="Pfam" id="PF02498">
    <property type="entry name" value="Bro-N"/>
    <property type="match status" value="1"/>
</dbReference>
<dbReference type="EMBL" id="CP030280">
    <property type="protein sequence ID" value="AWY98824.1"/>
    <property type="molecule type" value="Genomic_DNA"/>
</dbReference>
<name>A0A2Z4UD85_9FIRM</name>
<keyword evidence="3" id="KW-1185">Reference proteome</keyword>
<evidence type="ECO:0000259" key="1">
    <source>
        <dbReference type="PROSITE" id="PS51750"/>
    </source>
</evidence>
<sequence length="235" mass="27219">MKELQIFNNREFGQIRTIELEGKPYFMASDVAKALGYIRPNDAINQHCRATVKHSTLISGKMQEVNFIGEGDMYRLITHSKLESAERFETWVFDEVLPSIRKHGIYATDNVIDNILNNPDFGIELLTKLKEERTARVEAEKKNAILTHINKTYTMTEIAKELNMKSAVQLNKMLSEKKIQYHINGTWVMYSKYSNLGYEEIKQEVLDNGRVIYHRRITQLGREFILGLFSGNVIV</sequence>
<dbReference type="GO" id="GO:0003677">
    <property type="term" value="F:DNA binding"/>
    <property type="evidence" value="ECO:0007669"/>
    <property type="project" value="InterPro"/>
</dbReference>
<accession>A0A2Z4UD85</accession>
<gene>
    <name evidence="2" type="ORF">DQQ01_12495</name>
</gene>
<feature type="domain" description="Bro-N" evidence="1">
    <location>
        <begin position="1"/>
        <end position="104"/>
    </location>
</feature>
<dbReference type="RefSeq" id="WP_111920310.1">
    <property type="nucleotide sequence ID" value="NZ_CP030280.1"/>
</dbReference>
<dbReference type="PROSITE" id="PS51750">
    <property type="entry name" value="BRO_N"/>
    <property type="match status" value="1"/>
</dbReference>
<dbReference type="SMART" id="SM01040">
    <property type="entry name" value="Bro-N"/>
    <property type="match status" value="1"/>
</dbReference>
<dbReference type="OrthoDB" id="9812611at2"/>
<dbReference type="PANTHER" id="PTHR36180">
    <property type="entry name" value="DNA-BINDING PROTEIN-RELATED-RELATED"/>
    <property type="match status" value="1"/>
</dbReference>
<dbReference type="Pfam" id="PF03374">
    <property type="entry name" value="ANT"/>
    <property type="match status" value="1"/>
</dbReference>